<dbReference type="VEuPathDB" id="TrichDB:TVAG_359320"/>
<evidence type="ECO:0000313" key="3">
    <source>
        <dbReference type="EMBL" id="EAX89535.1"/>
    </source>
</evidence>
<dbReference type="Pfam" id="PF14644">
    <property type="entry name" value="DUF4456"/>
    <property type="match status" value="1"/>
</dbReference>
<dbReference type="OrthoDB" id="10545852at2759"/>
<dbReference type="InParanoid" id="A2FZZ1"/>
<protein>
    <recommendedName>
        <fullName evidence="2">DUF4456 domain-containing protein</fullName>
    </recommendedName>
</protein>
<gene>
    <name evidence="3" type="ORF">TVAG_359320</name>
</gene>
<feature type="region of interest" description="Disordered" evidence="1">
    <location>
        <begin position="104"/>
        <end position="124"/>
    </location>
</feature>
<dbReference type="AlphaFoldDB" id="A2FZZ1"/>
<dbReference type="InterPro" id="IPR027914">
    <property type="entry name" value="DUF4456"/>
</dbReference>
<feature type="domain" description="DUF4456" evidence="2">
    <location>
        <begin position="1"/>
        <end position="106"/>
    </location>
</feature>
<evidence type="ECO:0000313" key="4">
    <source>
        <dbReference type="Proteomes" id="UP000001542"/>
    </source>
</evidence>
<accession>A2FZZ1</accession>
<evidence type="ECO:0000259" key="2">
    <source>
        <dbReference type="Pfam" id="PF14644"/>
    </source>
</evidence>
<name>A2FZZ1_TRIV3</name>
<feature type="compositionally biased region" description="Basic and acidic residues" evidence="1">
    <location>
        <begin position="104"/>
        <end position="123"/>
    </location>
</feature>
<keyword evidence="4" id="KW-1185">Reference proteome</keyword>
<organism evidence="3 4">
    <name type="scientific">Trichomonas vaginalis (strain ATCC PRA-98 / G3)</name>
    <dbReference type="NCBI Taxonomy" id="412133"/>
    <lineage>
        <taxon>Eukaryota</taxon>
        <taxon>Metamonada</taxon>
        <taxon>Parabasalia</taxon>
        <taxon>Trichomonadida</taxon>
        <taxon>Trichomonadidae</taxon>
        <taxon>Trichomonas</taxon>
    </lineage>
</organism>
<sequence length="251" mass="29444">MKELRTQRDQNVKALSPKLSDSNNISELKKLYNSEEERRKNELTVIQNYENSIIETEKNVMNMFTSHLPLITSSLMSLFDKFPLLEDLIPGPVANEERRTLKSLIKDKERKSMQLPDDQDRPFHVRQWPTLPLTMEPLSSMTSQTESQDQQTKEKNSGRKTVKKPKKSDAIKSVESAMMPIITSIDTSMHRGVIVERNRSFEEYQREMKSRVTSFETYINFMKEETQKFSEFWLKSINNLCPRFVIPKESK</sequence>
<evidence type="ECO:0000256" key="1">
    <source>
        <dbReference type="SAM" id="MobiDB-lite"/>
    </source>
</evidence>
<dbReference type="KEGG" id="tva:4747206"/>
<reference evidence="3" key="2">
    <citation type="journal article" date="2007" name="Science">
        <title>Draft genome sequence of the sexually transmitted pathogen Trichomonas vaginalis.</title>
        <authorList>
            <person name="Carlton J.M."/>
            <person name="Hirt R.P."/>
            <person name="Silva J.C."/>
            <person name="Delcher A.L."/>
            <person name="Schatz M."/>
            <person name="Zhao Q."/>
            <person name="Wortman J.R."/>
            <person name="Bidwell S.L."/>
            <person name="Alsmark U.C.M."/>
            <person name="Besteiro S."/>
            <person name="Sicheritz-Ponten T."/>
            <person name="Noel C.J."/>
            <person name="Dacks J.B."/>
            <person name="Foster P.G."/>
            <person name="Simillion C."/>
            <person name="Van de Peer Y."/>
            <person name="Miranda-Saavedra D."/>
            <person name="Barton G.J."/>
            <person name="Westrop G.D."/>
            <person name="Mueller S."/>
            <person name="Dessi D."/>
            <person name="Fiori P.L."/>
            <person name="Ren Q."/>
            <person name="Paulsen I."/>
            <person name="Zhang H."/>
            <person name="Bastida-Corcuera F.D."/>
            <person name="Simoes-Barbosa A."/>
            <person name="Brown M.T."/>
            <person name="Hayes R.D."/>
            <person name="Mukherjee M."/>
            <person name="Okumura C.Y."/>
            <person name="Schneider R."/>
            <person name="Smith A.J."/>
            <person name="Vanacova S."/>
            <person name="Villalvazo M."/>
            <person name="Haas B.J."/>
            <person name="Pertea M."/>
            <person name="Feldblyum T.V."/>
            <person name="Utterback T.R."/>
            <person name="Shu C.L."/>
            <person name="Osoegawa K."/>
            <person name="de Jong P.J."/>
            <person name="Hrdy I."/>
            <person name="Horvathova L."/>
            <person name="Zubacova Z."/>
            <person name="Dolezal P."/>
            <person name="Malik S.B."/>
            <person name="Logsdon J.M. Jr."/>
            <person name="Henze K."/>
            <person name="Gupta A."/>
            <person name="Wang C.C."/>
            <person name="Dunne R.L."/>
            <person name="Upcroft J.A."/>
            <person name="Upcroft P."/>
            <person name="White O."/>
            <person name="Salzberg S.L."/>
            <person name="Tang P."/>
            <person name="Chiu C.-H."/>
            <person name="Lee Y.-S."/>
            <person name="Embley T.M."/>
            <person name="Coombs G.H."/>
            <person name="Mottram J.C."/>
            <person name="Tachezy J."/>
            <person name="Fraser-Liggett C.M."/>
            <person name="Johnson P.J."/>
        </authorList>
    </citation>
    <scope>NUCLEOTIDE SEQUENCE [LARGE SCALE GENOMIC DNA]</scope>
    <source>
        <strain evidence="3">G3</strain>
    </source>
</reference>
<dbReference type="Proteomes" id="UP000001542">
    <property type="component" value="Unassembled WGS sequence"/>
</dbReference>
<dbReference type="VEuPathDB" id="TrichDB:TVAGG3_0905250"/>
<dbReference type="PANTHER" id="PTHR21444:SF14">
    <property type="entry name" value="COILED-COIL DOMAIN-CONTAINING PROTEIN 180"/>
    <property type="match status" value="1"/>
</dbReference>
<reference evidence="3" key="1">
    <citation type="submission" date="2006-10" db="EMBL/GenBank/DDBJ databases">
        <authorList>
            <person name="Amadeo P."/>
            <person name="Zhao Q."/>
            <person name="Wortman J."/>
            <person name="Fraser-Liggett C."/>
            <person name="Carlton J."/>
        </authorList>
    </citation>
    <scope>NUCLEOTIDE SEQUENCE</scope>
    <source>
        <strain evidence="3">G3</strain>
    </source>
</reference>
<dbReference type="PANTHER" id="PTHR21444">
    <property type="entry name" value="COILED-COIL DOMAIN-CONTAINING PROTEIN 180"/>
    <property type="match status" value="1"/>
</dbReference>
<feature type="compositionally biased region" description="Polar residues" evidence="1">
    <location>
        <begin position="139"/>
        <end position="150"/>
    </location>
</feature>
<dbReference type="EMBL" id="DS114192">
    <property type="protein sequence ID" value="EAX89535.1"/>
    <property type="molecule type" value="Genomic_DNA"/>
</dbReference>
<feature type="region of interest" description="Disordered" evidence="1">
    <location>
        <begin position="139"/>
        <end position="171"/>
    </location>
</feature>
<proteinExistence type="predicted"/>
<dbReference type="SMR" id="A2FZZ1"/>